<evidence type="ECO:0000313" key="3">
    <source>
        <dbReference type="Proteomes" id="UP001208689"/>
    </source>
</evidence>
<dbReference type="Gene3D" id="1.10.10.10">
    <property type="entry name" value="Winged helix-like DNA-binding domain superfamily/Winged helix DNA-binding domain"/>
    <property type="match status" value="1"/>
</dbReference>
<dbReference type="EMBL" id="CP104013">
    <property type="protein sequence ID" value="UYP47493.1"/>
    <property type="molecule type" value="Genomic_DNA"/>
</dbReference>
<dbReference type="PANTHER" id="PTHR34293:SF1">
    <property type="entry name" value="HTH-TYPE TRANSCRIPTIONAL REGULATOR TRMBL2"/>
    <property type="match status" value="1"/>
</dbReference>
<accession>A0ABY6HVX3</accession>
<dbReference type="InterPro" id="IPR036390">
    <property type="entry name" value="WH_DNA-bd_sf"/>
</dbReference>
<dbReference type="Proteomes" id="UP001208689">
    <property type="component" value="Chromosome"/>
</dbReference>
<dbReference type="Pfam" id="PF01978">
    <property type="entry name" value="TrmB"/>
    <property type="match status" value="1"/>
</dbReference>
<dbReference type="InterPro" id="IPR036388">
    <property type="entry name" value="WH-like_DNA-bd_sf"/>
</dbReference>
<dbReference type="InterPro" id="IPR002831">
    <property type="entry name" value="Tscrpt_reg_TrmB_N"/>
</dbReference>
<evidence type="ECO:0000313" key="2">
    <source>
        <dbReference type="EMBL" id="UYP47493.1"/>
    </source>
</evidence>
<sequence length="262" mass="30248">MKLGKNIKIDSDVRGALKNLGFTDYFTNIYIALLDSGEMNAHELSKLTSVPYSRIYEVLNDMVKRRIITKLEGRPSTFIGNDPSEVFGNIKKTQETEFQQNMDCSLPFLKQLFGEKHPAKKEQLTIYEGNRASTDHFRNVLNGTNRSIKAFIKNMNEIFPIIKMNLDFLRAKGIETHLIIEERFRERSFISILKKYGTIKFYPNVEQGVLISDDNVGIQLIKGNFNIAKPKELEYSIFSSNSTSYVTFLTELFSRMWEKAIE</sequence>
<dbReference type="SUPFAM" id="SSF46785">
    <property type="entry name" value="Winged helix' DNA-binding domain"/>
    <property type="match status" value="1"/>
</dbReference>
<dbReference type="PANTHER" id="PTHR34293">
    <property type="entry name" value="HTH-TYPE TRANSCRIPTIONAL REGULATOR TRMBL2"/>
    <property type="match status" value="1"/>
</dbReference>
<dbReference type="InterPro" id="IPR051797">
    <property type="entry name" value="TrmB-like"/>
</dbReference>
<evidence type="ECO:0000259" key="1">
    <source>
        <dbReference type="Pfam" id="PF01978"/>
    </source>
</evidence>
<gene>
    <name evidence="2" type="ORF">NEF87_003778</name>
</gene>
<proteinExistence type="predicted"/>
<name>A0ABY6HVX3_9ARCH</name>
<keyword evidence="3" id="KW-1185">Reference proteome</keyword>
<feature type="domain" description="Transcription regulator TrmB N-terminal" evidence="1">
    <location>
        <begin position="17"/>
        <end position="78"/>
    </location>
</feature>
<reference evidence="2" key="1">
    <citation type="submission" date="2022-09" db="EMBL/GenBank/DDBJ databases">
        <title>Actin cytoskeleton and complex cell architecture in an #Asgard archaeon.</title>
        <authorList>
            <person name="Ponce Toledo R.I."/>
            <person name="Schleper C."/>
            <person name="Rodrigues Oliveira T."/>
            <person name="Wollweber F."/>
            <person name="Xu J."/>
            <person name="Rittmann S."/>
            <person name="Klingl A."/>
            <person name="Pilhofer M."/>
        </authorList>
    </citation>
    <scope>NUCLEOTIDE SEQUENCE</scope>
    <source>
        <strain evidence="2">B-35</strain>
    </source>
</reference>
<protein>
    <recommendedName>
        <fullName evidence="1">Transcription regulator TrmB N-terminal domain-containing protein</fullName>
    </recommendedName>
</protein>
<organism evidence="2 3">
    <name type="scientific">Candidatus Lokiarchaeum ossiferum</name>
    <dbReference type="NCBI Taxonomy" id="2951803"/>
    <lineage>
        <taxon>Archaea</taxon>
        <taxon>Promethearchaeati</taxon>
        <taxon>Promethearchaeota</taxon>
        <taxon>Promethearchaeia</taxon>
        <taxon>Promethearchaeales</taxon>
        <taxon>Promethearchaeaceae</taxon>
        <taxon>Candidatus Lokiarchaeum</taxon>
    </lineage>
</organism>